<dbReference type="InterPro" id="IPR001387">
    <property type="entry name" value="Cro/C1-type_HTH"/>
</dbReference>
<name>A0ABS8YKN0_9BACL</name>
<proteinExistence type="predicted"/>
<dbReference type="EMBL" id="JAJNBZ010000013">
    <property type="protein sequence ID" value="MCE5170886.1"/>
    <property type="molecule type" value="Genomic_DNA"/>
</dbReference>
<dbReference type="SUPFAM" id="SSF51182">
    <property type="entry name" value="RmlC-like cupins"/>
    <property type="match status" value="1"/>
</dbReference>
<evidence type="ECO:0000256" key="2">
    <source>
        <dbReference type="ARBA" id="ARBA00023125"/>
    </source>
</evidence>
<dbReference type="RefSeq" id="WP_019420255.1">
    <property type="nucleotide sequence ID" value="NZ_JAJNBZ010000013.1"/>
</dbReference>
<accession>A0ABS8YKN0</accession>
<dbReference type="InterPro" id="IPR010982">
    <property type="entry name" value="Lambda_DNA-bd_dom_sf"/>
</dbReference>
<dbReference type="InterPro" id="IPR014710">
    <property type="entry name" value="RmlC-like_jellyroll"/>
</dbReference>
<dbReference type="InterPro" id="IPR013096">
    <property type="entry name" value="Cupin_2"/>
</dbReference>
<dbReference type="Gene3D" id="2.60.120.10">
    <property type="entry name" value="Jelly Rolls"/>
    <property type="match status" value="1"/>
</dbReference>
<dbReference type="PANTHER" id="PTHR46797:SF23">
    <property type="entry name" value="HTH-TYPE TRANSCRIPTIONAL REGULATOR SUTR"/>
    <property type="match status" value="1"/>
</dbReference>
<dbReference type="CDD" id="cd02209">
    <property type="entry name" value="cupin_XRE_C"/>
    <property type="match status" value="1"/>
</dbReference>
<reference evidence="5 6" key="1">
    <citation type="submission" date="2021-11" db="EMBL/GenBank/DDBJ databases">
        <title>Draft genome sequence of Paenibacillus profundus YoMME, a new Gram-positive bacteria with exoelectrogenic properties.</title>
        <authorList>
            <person name="Hubenova Y."/>
            <person name="Hubenova E."/>
            <person name="Manasiev Y."/>
            <person name="Peykov S."/>
            <person name="Mitov M."/>
        </authorList>
    </citation>
    <scope>NUCLEOTIDE SEQUENCE [LARGE SCALE GENOMIC DNA]</scope>
    <source>
        <strain evidence="5 6">YoMME</strain>
    </source>
</reference>
<evidence type="ECO:0000313" key="6">
    <source>
        <dbReference type="Proteomes" id="UP001199916"/>
    </source>
</evidence>
<evidence type="ECO:0000313" key="5">
    <source>
        <dbReference type="EMBL" id="MCE5170886.1"/>
    </source>
</evidence>
<keyword evidence="2" id="KW-0238">DNA-binding</keyword>
<comment type="caution">
    <text evidence="5">The sequence shown here is derived from an EMBL/GenBank/DDBJ whole genome shotgun (WGS) entry which is preliminary data.</text>
</comment>
<organism evidence="5 6">
    <name type="scientific">Paenibacillus profundus</name>
    <dbReference type="NCBI Taxonomy" id="1173085"/>
    <lineage>
        <taxon>Bacteria</taxon>
        <taxon>Bacillati</taxon>
        <taxon>Bacillota</taxon>
        <taxon>Bacilli</taxon>
        <taxon>Bacillales</taxon>
        <taxon>Paenibacillaceae</taxon>
        <taxon>Paenibacillus</taxon>
    </lineage>
</organism>
<keyword evidence="3" id="KW-0804">Transcription</keyword>
<dbReference type="Pfam" id="PF01381">
    <property type="entry name" value="HTH_3"/>
    <property type="match status" value="1"/>
</dbReference>
<dbReference type="Pfam" id="PF07883">
    <property type="entry name" value="Cupin_2"/>
    <property type="match status" value="1"/>
</dbReference>
<evidence type="ECO:0000256" key="3">
    <source>
        <dbReference type="ARBA" id="ARBA00023163"/>
    </source>
</evidence>
<evidence type="ECO:0000259" key="4">
    <source>
        <dbReference type="PROSITE" id="PS50943"/>
    </source>
</evidence>
<dbReference type="InterPro" id="IPR011051">
    <property type="entry name" value="RmlC_Cupin_sf"/>
</dbReference>
<evidence type="ECO:0000256" key="1">
    <source>
        <dbReference type="ARBA" id="ARBA00023015"/>
    </source>
</evidence>
<dbReference type="SUPFAM" id="SSF47413">
    <property type="entry name" value="lambda repressor-like DNA-binding domains"/>
    <property type="match status" value="1"/>
</dbReference>
<dbReference type="PROSITE" id="PS50943">
    <property type="entry name" value="HTH_CROC1"/>
    <property type="match status" value="1"/>
</dbReference>
<dbReference type="InterPro" id="IPR050807">
    <property type="entry name" value="TransReg_Diox_bact_type"/>
</dbReference>
<dbReference type="Proteomes" id="UP001199916">
    <property type="component" value="Unassembled WGS sequence"/>
</dbReference>
<feature type="domain" description="HTH cro/C1-type" evidence="4">
    <location>
        <begin position="13"/>
        <end position="67"/>
    </location>
</feature>
<sequence length="188" mass="21165">MHEPIHKKIGKNLQDIRKSRNLSLDQVSEMSGVSKGMLGQIERGESNPTISVLWKIVNGLRISFATLMEESTPNVTVVHMEDTSPLVEEEGSYRAYPIFPFEQDKGFEVYSVVIEPGCSYTSEPHYDGVDEFIMGMEGELHVVIGGKTYVLHPSMAMRFTANQSHTYTNVTDKPIRFITLIHYPAANK</sequence>
<dbReference type="Gene3D" id="1.10.260.40">
    <property type="entry name" value="lambda repressor-like DNA-binding domains"/>
    <property type="match status" value="1"/>
</dbReference>
<keyword evidence="6" id="KW-1185">Reference proteome</keyword>
<dbReference type="SMART" id="SM00530">
    <property type="entry name" value="HTH_XRE"/>
    <property type="match status" value="1"/>
</dbReference>
<gene>
    <name evidence="5" type="ORF">LQV63_16400</name>
</gene>
<dbReference type="PANTHER" id="PTHR46797">
    <property type="entry name" value="HTH-TYPE TRANSCRIPTIONAL REGULATOR"/>
    <property type="match status" value="1"/>
</dbReference>
<keyword evidence="1" id="KW-0805">Transcription regulation</keyword>
<protein>
    <submittedName>
        <fullName evidence="5">XRE family transcriptional regulator</fullName>
    </submittedName>
</protein>
<dbReference type="CDD" id="cd00093">
    <property type="entry name" value="HTH_XRE"/>
    <property type="match status" value="1"/>
</dbReference>